<dbReference type="PRINTS" id="PR00061">
    <property type="entry name" value="RIBOSOMALL19"/>
</dbReference>
<sequence>MSPFTPTSQLRKRKTYQKRMKFLMQTLEVEKMREIAKTSPVVPFRPGDVIRVKVEVLENRRRANDFIGICIARVNRGMGSSFTLRSVVANQPIERTFPTYSPTIKEFEIIERRKVRRAKLYYLRDK</sequence>
<dbReference type="InterPro" id="IPR001857">
    <property type="entry name" value="Ribosomal_bL19"/>
</dbReference>
<organism evidence="5">
    <name type="scientific">Micromonas pusilla (strain CCMP1545)</name>
    <name type="common">Picoplanktonic green alga</name>
    <dbReference type="NCBI Taxonomy" id="564608"/>
    <lineage>
        <taxon>Eukaryota</taxon>
        <taxon>Viridiplantae</taxon>
        <taxon>Chlorophyta</taxon>
        <taxon>Mamiellophyceae</taxon>
        <taxon>Mamiellales</taxon>
        <taxon>Mamiellaceae</taxon>
        <taxon>Micromonas</taxon>
    </lineage>
</organism>
<dbReference type="Gene3D" id="2.30.30.790">
    <property type="match status" value="1"/>
</dbReference>
<dbReference type="SUPFAM" id="SSF50104">
    <property type="entry name" value="Translation proteins SH3-like domain"/>
    <property type="match status" value="1"/>
</dbReference>
<dbReference type="GO" id="GO:0003735">
    <property type="term" value="F:structural constituent of ribosome"/>
    <property type="evidence" value="ECO:0007669"/>
    <property type="project" value="InterPro"/>
</dbReference>
<dbReference type="STRING" id="564608.C1N6X2"/>
<proteinExistence type="inferred from homology"/>
<dbReference type="PIRSF" id="PIRSF002191">
    <property type="entry name" value="Ribosomal_L19"/>
    <property type="match status" value="1"/>
</dbReference>
<evidence type="ECO:0000256" key="2">
    <source>
        <dbReference type="ARBA" id="ARBA00022980"/>
    </source>
</evidence>
<dbReference type="GO" id="GO:0006412">
    <property type="term" value="P:translation"/>
    <property type="evidence" value="ECO:0007669"/>
    <property type="project" value="InterPro"/>
</dbReference>
<evidence type="ECO:0000313" key="4">
    <source>
        <dbReference type="EMBL" id="EEH52001.1"/>
    </source>
</evidence>
<dbReference type="PANTHER" id="PTHR15680:SF9">
    <property type="entry name" value="LARGE RIBOSOMAL SUBUNIT PROTEIN BL19M"/>
    <property type="match status" value="1"/>
</dbReference>
<dbReference type="OrthoDB" id="432645at2759"/>
<evidence type="ECO:0000256" key="3">
    <source>
        <dbReference type="ARBA" id="ARBA00023274"/>
    </source>
</evidence>
<dbReference type="Proteomes" id="UP000001876">
    <property type="component" value="Unassembled WGS sequence"/>
</dbReference>
<dbReference type="GO" id="GO:0005840">
    <property type="term" value="C:ribosome"/>
    <property type="evidence" value="ECO:0007669"/>
    <property type="project" value="UniProtKB-KW"/>
</dbReference>
<dbReference type="KEGG" id="mpp:MICPUCDRAFT_11548"/>
<keyword evidence="2" id="KW-0689">Ribosomal protein</keyword>
<keyword evidence="3" id="KW-0687">Ribonucleoprotein</keyword>
<dbReference type="NCBIfam" id="TIGR01024">
    <property type="entry name" value="rplS_bact"/>
    <property type="match status" value="1"/>
</dbReference>
<dbReference type="InterPro" id="IPR038657">
    <property type="entry name" value="Ribosomal_bL19_sf"/>
</dbReference>
<evidence type="ECO:0000313" key="5">
    <source>
        <dbReference type="Proteomes" id="UP000001876"/>
    </source>
</evidence>
<protein>
    <submittedName>
        <fullName evidence="4">Predicted protein</fullName>
    </submittedName>
</protein>
<dbReference type="GeneID" id="9689247"/>
<dbReference type="OMA" id="RNHIAEC"/>
<keyword evidence="5" id="KW-1185">Reference proteome</keyword>
<dbReference type="RefSeq" id="XP_003063628.1">
    <property type="nucleotide sequence ID" value="XM_003063582.1"/>
</dbReference>
<dbReference type="Pfam" id="PF01245">
    <property type="entry name" value="Ribosomal_L19"/>
    <property type="match status" value="1"/>
</dbReference>
<gene>
    <name evidence="4" type="ORF">MICPUCDRAFT_11548</name>
</gene>
<dbReference type="GO" id="GO:1990904">
    <property type="term" value="C:ribonucleoprotein complex"/>
    <property type="evidence" value="ECO:0007669"/>
    <property type="project" value="UniProtKB-KW"/>
</dbReference>
<dbReference type="InterPro" id="IPR008991">
    <property type="entry name" value="Translation_prot_SH3-like_sf"/>
</dbReference>
<name>C1N6X2_MICPC</name>
<feature type="non-terminal residue" evidence="4">
    <location>
        <position position="126"/>
    </location>
</feature>
<dbReference type="eggNOG" id="KOG1698">
    <property type="taxonomic scope" value="Eukaryota"/>
</dbReference>
<accession>C1N6X2</accession>
<dbReference type="PANTHER" id="PTHR15680">
    <property type="entry name" value="RIBOSOMAL PROTEIN L19"/>
    <property type="match status" value="1"/>
</dbReference>
<comment type="similarity">
    <text evidence="1">Belongs to the bacterial ribosomal protein bL19 family.</text>
</comment>
<reference evidence="4 5" key="1">
    <citation type="journal article" date="2009" name="Science">
        <title>Green evolution and dynamic adaptations revealed by genomes of the marine picoeukaryotes Micromonas.</title>
        <authorList>
            <person name="Worden A.Z."/>
            <person name="Lee J.H."/>
            <person name="Mock T."/>
            <person name="Rouze P."/>
            <person name="Simmons M.P."/>
            <person name="Aerts A.L."/>
            <person name="Allen A.E."/>
            <person name="Cuvelier M.L."/>
            <person name="Derelle E."/>
            <person name="Everett M.V."/>
            <person name="Foulon E."/>
            <person name="Grimwood J."/>
            <person name="Gundlach H."/>
            <person name="Henrissat B."/>
            <person name="Napoli C."/>
            <person name="McDonald S.M."/>
            <person name="Parker M.S."/>
            <person name="Rombauts S."/>
            <person name="Salamov A."/>
            <person name="Von Dassow P."/>
            <person name="Badger J.H."/>
            <person name="Coutinho P.M."/>
            <person name="Demir E."/>
            <person name="Dubchak I."/>
            <person name="Gentemann C."/>
            <person name="Eikrem W."/>
            <person name="Gready J.E."/>
            <person name="John U."/>
            <person name="Lanier W."/>
            <person name="Lindquist E.A."/>
            <person name="Lucas S."/>
            <person name="Mayer K.F."/>
            <person name="Moreau H."/>
            <person name="Not F."/>
            <person name="Otillar R."/>
            <person name="Panaud O."/>
            <person name="Pangilinan J."/>
            <person name="Paulsen I."/>
            <person name="Piegu B."/>
            <person name="Poliakov A."/>
            <person name="Robbens S."/>
            <person name="Schmutz J."/>
            <person name="Toulza E."/>
            <person name="Wyss T."/>
            <person name="Zelensky A."/>
            <person name="Zhou K."/>
            <person name="Armbrust E.V."/>
            <person name="Bhattacharya D."/>
            <person name="Goodenough U.W."/>
            <person name="Van de Peer Y."/>
            <person name="Grigoriev I.V."/>
        </authorList>
    </citation>
    <scope>NUCLEOTIDE SEQUENCE [LARGE SCALE GENOMIC DNA]</scope>
    <source>
        <strain evidence="4 5">CCMP1545</strain>
    </source>
</reference>
<evidence type="ECO:0000256" key="1">
    <source>
        <dbReference type="ARBA" id="ARBA00005781"/>
    </source>
</evidence>
<dbReference type="EMBL" id="GG663749">
    <property type="protein sequence ID" value="EEH52001.1"/>
    <property type="molecule type" value="Genomic_DNA"/>
</dbReference>
<dbReference type="AlphaFoldDB" id="C1N6X2"/>